<feature type="compositionally biased region" description="Polar residues" evidence="1">
    <location>
        <begin position="219"/>
        <end position="231"/>
    </location>
</feature>
<protein>
    <submittedName>
        <fullName evidence="2">Uncharacterized protein</fullName>
    </submittedName>
</protein>
<gene>
    <name evidence="2" type="ORF">BU14_0254s0009</name>
</gene>
<sequence>MAAAAVAPVPPALPPVGKAPLPPLFGEDDDDGIVLMGPLGRVLEVDSSSSNSGSFTTVDGTLPKDGDVAESPTPLDEPVDNGMLEDPPWTSVLETRFGMGLEGAAGKDMVYTFATSLPLAIVMARVEETAAAHMPQWQVRKRTVVVRRKVQLKTLVRDVKGNLRGKTVPVKKTILLVTFHVGGELVMTFKTEAAKGANTSDTSLHASASGAATPGIPSPLQSNADFADDANTSNGAALSHPTITSAPSVGPGWTEFTRVTLQTKGQHHFTTAFVKFVLCIRSRSHTLRLYNDACKHIHHSVAVYPSEVPKATIW</sequence>
<evidence type="ECO:0000256" key="1">
    <source>
        <dbReference type="SAM" id="MobiDB-lite"/>
    </source>
</evidence>
<feature type="region of interest" description="Disordered" evidence="1">
    <location>
        <begin position="1"/>
        <end position="24"/>
    </location>
</feature>
<evidence type="ECO:0000313" key="2">
    <source>
        <dbReference type="EMBL" id="OSX75129.1"/>
    </source>
</evidence>
<dbReference type="Proteomes" id="UP000218209">
    <property type="component" value="Unassembled WGS sequence"/>
</dbReference>
<proteinExistence type="predicted"/>
<dbReference type="EMBL" id="KV918917">
    <property type="protein sequence ID" value="OSX75129.1"/>
    <property type="molecule type" value="Genomic_DNA"/>
</dbReference>
<reference evidence="2 3" key="1">
    <citation type="submission" date="2017-03" db="EMBL/GenBank/DDBJ databases">
        <title>WGS assembly of Porphyra umbilicalis.</title>
        <authorList>
            <person name="Brawley S.H."/>
            <person name="Blouin N.A."/>
            <person name="Ficko-Blean E."/>
            <person name="Wheeler G.L."/>
            <person name="Lohr M."/>
            <person name="Goodson H.V."/>
            <person name="Jenkins J.W."/>
            <person name="Blaby-Haas C.E."/>
            <person name="Helliwell K.E."/>
            <person name="Chan C."/>
            <person name="Marriage T."/>
            <person name="Bhattacharya D."/>
            <person name="Klein A.S."/>
            <person name="Badis Y."/>
            <person name="Brodie J."/>
            <person name="Cao Y."/>
            <person name="Collen J."/>
            <person name="Dittami S.M."/>
            <person name="Gachon C.M."/>
            <person name="Green B.R."/>
            <person name="Karpowicz S."/>
            <person name="Kim J.W."/>
            <person name="Kudahl U."/>
            <person name="Lin S."/>
            <person name="Michel G."/>
            <person name="Mittag M."/>
            <person name="Olson B.J."/>
            <person name="Pangilinan J."/>
            <person name="Peng Y."/>
            <person name="Qiu H."/>
            <person name="Shu S."/>
            <person name="Singer J.T."/>
            <person name="Smith A.G."/>
            <person name="Sprecher B.N."/>
            <person name="Wagner V."/>
            <person name="Wang W."/>
            <person name="Wang Z.-Y."/>
            <person name="Yan J."/>
            <person name="Yarish C."/>
            <person name="Zoeuner-Riek S."/>
            <person name="Zhuang Y."/>
            <person name="Zou Y."/>
            <person name="Lindquist E.A."/>
            <person name="Grimwood J."/>
            <person name="Barry K."/>
            <person name="Rokhsar D.S."/>
            <person name="Schmutz J."/>
            <person name="Stiller J.W."/>
            <person name="Grossman A.R."/>
            <person name="Prochnik S.E."/>
        </authorList>
    </citation>
    <scope>NUCLEOTIDE SEQUENCE [LARGE SCALE GENOMIC DNA]</scope>
    <source>
        <strain evidence="2">4086291</strain>
    </source>
</reference>
<name>A0A1X6P2M6_PORUM</name>
<organism evidence="2 3">
    <name type="scientific">Porphyra umbilicalis</name>
    <name type="common">Purple laver</name>
    <name type="synonym">Red alga</name>
    <dbReference type="NCBI Taxonomy" id="2786"/>
    <lineage>
        <taxon>Eukaryota</taxon>
        <taxon>Rhodophyta</taxon>
        <taxon>Bangiophyceae</taxon>
        <taxon>Bangiales</taxon>
        <taxon>Bangiaceae</taxon>
        <taxon>Porphyra</taxon>
    </lineage>
</organism>
<accession>A0A1X6P2M6</accession>
<evidence type="ECO:0000313" key="3">
    <source>
        <dbReference type="Proteomes" id="UP000218209"/>
    </source>
</evidence>
<dbReference type="AlphaFoldDB" id="A0A1X6P2M6"/>
<feature type="region of interest" description="Disordered" evidence="1">
    <location>
        <begin position="45"/>
        <end position="86"/>
    </location>
</feature>
<keyword evidence="3" id="KW-1185">Reference proteome</keyword>
<feature type="region of interest" description="Disordered" evidence="1">
    <location>
        <begin position="200"/>
        <end position="231"/>
    </location>
</feature>